<dbReference type="RefSeq" id="WP_236163889.1">
    <property type="nucleotide sequence ID" value="NZ_BQKK01000003.1"/>
</dbReference>
<dbReference type="AlphaFoldDB" id="A0AAV5G311"/>
<proteinExistence type="predicted"/>
<comment type="caution">
    <text evidence="1">The sequence shown here is derived from an EMBL/GenBank/DDBJ whole genome shotgun (WGS) entry which is preliminary data.</text>
</comment>
<sequence>MSTNADNEICGNYGLAEFDGKAVAALEAQQRESQPLISPELSITKLKGTSFPRQALESLRDSELPEEKRVELVTHLVGTWYRQQCDGQWTWVEDPSAHTGIFQSFGMGIKVGGAHFNAAVAARGIVAGDSLESLESQLLPLIKLAGEGNL</sequence>
<accession>A0AAV5G311</accession>
<evidence type="ECO:0000313" key="2">
    <source>
        <dbReference type="Proteomes" id="UP001054925"/>
    </source>
</evidence>
<protein>
    <submittedName>
        <fullName evidence="1">Uncharacterized protein</fullName>
    </submittedName>
</protein>
<name>A0AAV5G311_CORAM</name>
<dbReference type="EMBL" id="BQKK01000003">
    <property type="protein sequence ID" value="GJN43169.1"/>
    <property type="molecule type" value="Genomic_DNA"/>
</dbReference>
<gene>
    <name evidence="1" type="ORF">CAT723_16480</name>
</gene>
<evidence type="ECO:0000313" key="1">
    <source>
        <dbReference type="EMBL" id="GJN43169.1"/>
    </source>
</evidence>
<dbReference type="Proteomes" id="UP001054925">
    <property type="component" value="Unassembled WGS sequence"/>
</dbReference>
<reference evidence="1" key="1">
    <citation type="submission" date="2021-12" db="EMBL/GenBank/DDBJ databases">
        <title>Draft genome sequence of Corynebacterium ammoniagenes strain T-723.</title>
        <authorList>
            <person name="Matsuzawa M."/>
            <person name="Hiratani M."/>
            <person name="Abe I."/>
            <person name="Tsuji Y."/>
            <person name="Nakamura J."/>
        </authorList>
    </citation>
    <scope>NUCLEOTIDE SEQUENCE</scope>
    <source>
        <strain evidence="1">T-723</strain>
    </source>
</reference>
<organism evidence="1 2">
    <name type="scientific">Corynebacterium ammoniagenes</name>
    <name type="common">Brevibacterium ammoniagenes</name>
    <dbReference type="NCBI Taxonomy" id="1697"/>
    <lineage>
        <taxon>Bacteria</taxon>
        <taxon>Bacillati</taxon>
        <taxon>Actinomycetota</taxon>
        <taxon>Actinomycetes</taxon>
        <taxon>Mycobacteriales</taxon>
        <taxon>Corynebacteriaceae</taxon>
        <taxon>Corynebacterium</taxon>
    </lineage>
</organism>